<organism evidence="3 4">
    <name type="scientific">Rhodococcus oryzae</name>
    <dbReference type="NCBI Taxonomy" id="2571143"/>
    <lineage>
        <taxon>Bacteria</taxon>
        <taxon>Bacillati</taxon>
        <taxon>Actinomycetota</taxon>
        <taxon>Actinomycetes</taxon>
        <taxon>Mycobacteriales</taxon>
        <taxon>Nocardiaceae</taxon>
        <taxon>Rhodococcus</taxon>
    </lineage>
</organism>
<protein>
    <submittedName>
        <fullName evidence="3">Beta-lactamase family protein</fullName>
    </submittedName>
</protein>
<dbReference type="Pfam" id="PF00144">
    <property type="entry name" value="Beta-lactamase"/>
    <property type="match status" value="1"/>
</dbReference>
<dbReference type="InterPro" id="IPR050491">
    <property type="entry name" value="AmpC-like"/>
</dbReference>
<dbReference type="RefSeq" id="WP_136911095.1">
    <property type="nucleotide sequence ID" value="NZ_SUMD01000009.1"/>
</dbReference>
<keyword evidence="1" id="KW-0732">Signal</keyword>
<dbReference type="PANTHER" id="PTHR46825:SF7">
    <property type="entry name" value="D-ALANYL-D-ALANINE CARBOXYPEPTIDASE"/>
    <property type="match status" value="1"/>
</dbReference>
<comment type="caution">
    <text evidence="3">The sequence shown here is derived from an EMBL/GenBank/DDBJ whole genome shotgun (WGS) entry which is preliminary data.</text>
</comment>
<feature type="chain" id="PRO_5045699735" evidence="1">
    <location>
        <begin position="25"/>
        <end position="389"/>
    </location>
</feature>
<keyword evidence="4" id="KW-1185">Reference proteome</keyword>
<evidence type="ECO:0000259" key="2">
    <source>
        <dbReference type="Pfam" id="PF00144"/>
    </source>
</evidence>
<dbReference type="Proteomes" id="UP000305109">
    <property type="component" value="Unassembled WGS sequence"/>
</dbReference>
<dbReference type="InterPro" id="IPR012338">
    <property type="entry name" value="Beta-lactam/transpept-like"/>
</dbReference>
<name>A0ABY2RG87_9NOCA</name>
<dbReference type="InterPro" id="IPR001466">
    <property type="entry name" value="Beta-lactam-related"/>
</dbReference>
<dbReference type="InterPro" id="IPR006311">
    <property type="entry name" value="TAT_signal"/>
</dbReference>
<feature type="signal peptide" evidence="1">
    <location>
        <begin position="1"/>
        <end position="24"/>
    </location>
</feature>
<proteinExistence type="predicted"/>
<dbReference type="Gene3D" id="3.40.710.10">
    <property type="entry name" value="DD-peptidase/beta-lactamase superfamily"/>
    <property type="match status" value="1"/>
</dbReference>
<dbReference type="EMBL" id="SUMD01000009">
    <property type="protein sequence ID" value="TJZ75945.1"/>
    <property type="molecule type" value="Genomic_DNA"/>
</dbReference>
<dbReference type="PROSITE" id="PS51318">
    <property type="entry name" value="TAT"/>
    <property type="match status" value="1"/>
</dbReference>
<dbReference type="PANTHER" id="PTHR46825">
    <property type="entry name" value="D-ALANYL-D-ALANINE-CARBOXYPEPTIDASE/ENDOPEPTIDASE AMPH"/>
    <property type="match status" value="1"/>
</dbReference>
<evidence type="ECO:0000313" key="3">
    <source>
        <dbReference type="EMBL" id="TJZ75945.1"/>
    </source>
</evidence>
<evidence type="ECO:0000256" key="1">
    <source>
        <dbReference type="SAM" id="SignalP"/>
    </source>
</evidence>
<accession>A0ABY2RG87</accession>
<evidence type="ECO:0000313" key="4">
    <source>
        <dbReference type="Proteomes" id="UP000305109"/>
    </source>
</evidence>
<sequence>MTTSRRRAVLAVTTAAALALGATACGDTAQSAAPSPDIAVQQKLDAITERGIPGAQLVITDPGRGTRVLRAGTGNTATDEPIPDDARARIGSNTKAFIATVIMQLVDEGVVDLGTSVEHYLPGIVAGNGNDGSRVTVRDLLQHTSGLTDYLAPGGAKPEDVRPGQLQVATGEEPMGHYMPAELVKIAMSLSPGPAAKDEAVYSNTNYILLGMLIEKVTGRPAAQEIATRIIDPLGLKDTYFPGSGETQIRGPHAHGYHRIGEQQVDVTEGDVSWADTAGAMVATGADLNTFFTALLRGDLVSQDRLAEMKQTVPFDRGPKDAYGLGLVRVNSSCGKEIWGHGGGIPGFGTSGGVDTNGRAVTLTVNHIPMSADSVDAAQQVVDAAMCAD</sequence>
<feature type="domain" description="Beta-lactamase-related" evidence="2">
    <location>
        <begin position="43"/>
        <end position="369"/>
    </location>
</feature>
<reference evidence="3 4" key="1">
    <citation type="submission" date="2019-04" db="EMBL/GenBank/DDBJ databases">
        <title>Rhodococcus oryzae sp. nov., a novel actinomycete isolated from rhizosphere soil of rice (Oryza sativa L.).</title>
        <authorList>
            <person name="Li C."/>
        </authorList>
    </citation>
    <scope>NUCLEOTIDE SEQUENCE [LARGE SCALE GENOMIC DNA]</scope>
    <source>
        <strain evidence="3 4">NEAU-CX67</strain>
    </source>
</reference>
<dbReference type="SUPFAM" id="SSF56601">
    <property type="entry name" value="beta-lactamase/transpeptidase-like"/>
    <property type="match status" value="1"/>
</dbReference>
<gene>
    <name evidence="3" type="ORF">FCG67_18130</name>
</gene>
<dbReference type="PROSITE" id="PS51257">
    <property type="entry name" value="PROKAR_LIPOPROTEIN"/>
    <property type="match status" value="1"/>
</dbReference>